<dbReference type="EMBL" id="LROU01000120">
    <property type="protein sequence ID" value="KYF34242.1"/>
    <property type="molecule type" value="Genomic_DNA"/>
</dbReference>
<dbReference type="Proteomes" id="UP000075442">
    <property type="component" value="Unassembled WGS sequence"/>
</dbReference>
<organism evidence="1 2">
    <name type="scientific">Streptococcus mitis</name>
    <dbReference type="NCBI Taxonomy" id="28037"/>
    <lineage>
        <taxon>Bacteria</taxon>
        <taxon>Bacillati</taxon>
        <taxon>Bacillota</taxon>
        <taxon>Bacilli</taxon>
        <taxon>Lactobacillales</taxon>
        <taxon>Streptococcaceae</taxon>
        <taxon>Streptococcus</taxon>
        <taxon>Streptococcus mitis group</taxon>
    </lineage>
</organism>
<comment type="caution">
    <text evidence="1">The sequence shown here is derived from an EMBL/GenBank/DDBJ whole genome shotgun (WGS) entry which is preliminary data.</text>
</comment>
<dbReference type="RefSeq" id="WP_061590079.1">
    <property type="nucleotide sequence ID" value="NZ_LROV01000006.1"/>
</dbReference>
<accession>A0A150NS72</accession>
<dbReference type="PATRIC" id="fig|28037.235.peg.1627"/>
<dbReference type="AlphaFoldDB" id="A0A150NS72"/>
<gene>
    <name evidence="1" type="ORF">SMIM3I_00884</name>
</gene>
<sequence length="371" mass="44745">MSKISNWHEFYEPYIPVRSIFRTDTIVDKYIKENYPKIIEEQFEIYKAEGKYKRASEFIENEIKPGLRNPDSYFLELKKGNKKDITGIIPNIQKLPFVKDYIDDLEHSEYDKDRVYFRDCLMLGATLVNYPRFSHYLLWIFSTTDDNSEVFSYGSFYLNKISRNIKDNVDRFETINEEDYSISLDCYQRYFNIDIFLTKESIIDFYIEREYYKIIKDQYKIFKKTKAFNNQEEFIKKMVMEYIDDGKSLYHNLINRKRKMDNDLLKKFRDFPILRDKNSIHYKNIEKLTQIRTALQMGALAFQKFPHLATAITNAINNSKGYLNELSKSFALLAFQMYEEEQFIESEIREEEYYRTNSEEIKTARLRGFDV</sequence>
<evidence type="ECO:0000313" key="2">
    <source>
        <dbReference type="Proteomes" id="UP000075442"/>
    </source>
</evidence>
<evidence type="ECO:0000313" key="1">
    <source>
        <dbReference type="EMBL" id="KYF34242.1"/>
    </source>
</evidence>
<name>A0A150NS72_STRMT</name>
<reference evidence="1 2" key="1">
    <citation type="submission" date="2016-01" db="EMBL/GenBank/DDBJ databases">
        <title>Highly variable Streptococcus oralis 1 are common among viridans streptococci isolated from primates.</title>
        <authorList>
            <person name="Denapaite D."/>
            <person name="Rieger M."/>
            <person name="Koendgen S."/>
            <person name="Brueckner R."/>
            <person name="Ochigava I."/>
            <person name="Kappeler P."/>
            <person name="Maetz-Rensing K."/>
            <person name="Leendertz F."/>
        </authorList>
    </citation>
    <scope>NUCLEOTIDE SEQUENCE [LARGE SCALE GENOMIC DNA]</scope>
    <source>
        <strain evidence="1 2">M3-1</strain>
    </source>
</reference>
<proteinExistence type="predicted"/>
<protein>
    <submittedName>
        <fullName evidence="1">Uncharacterized protein</fullName>
    </submittedName>
</protein>